<feature type="compositionally biased region" description="Basic and acidic residues" evidence="1">
    <location>
        <begin position="12"/>
        <end position="58"/>
    </location>
</feature>
<comment type="caution">
    <text evidence="2">The sequence shown here is derived from an EMBL/GenBank/DDBJ whole genome shotgun (WGS) entry which is preliminary data.</text>
</comment>
<evidence type="ECO:0000313" key="2">
    <source>
        <dbReference type="EMBL" id="KAJ1113545.1"/>
    </source>
</evidence>
<keyword evidence="3" id="KW-1185">Reference proteome</keyword>
<sequence>MGEPLAVPPVPKGDEQGKHIGSIKERGDVKGEERMCSGGGRQHDRTRGQRGKLNDGTRRRTKRLTKGTTIGGLDTTKWRRGKRIHAGKLELRCGRIHIAVLVRREAAQKKK</sequence>
<dbReference type="EMBL" id="JANPWB010000012">
    <property type="protein sequence ID" value="KAJ1113545.1"/>
    <property type="molecule type" value="Genomic_DNA"/>
</dbReference>
<feature type="compositionally biased region" description="Pro residues" evidence="1">
    <location>
        <begin position="1"/>
        <end position="11"/>
    </location>
</feature>
<reference evidence="2" key="1">
    <citation type="journal article" date="2022" name="bioRxiv">
        <title>Sequencing and chromosome-scale assembly of the giantPleurodeles waltlgenome.</title>
        <authorList>
            <person name="Brown T."/>
            <person name="Elewa A."/>
            <person name="Iarovenko S."/>
            <person name="Subramanian E."/>
            <person name="Araus A.J."/>
            <person name="Petzold A."/>
            <person name="Susuki M."/>
            <person name="Suzuki K.-i.T."/>
            <person name="Hayashi T."/>
            <person name="Toyoda A."/>
            <person name="Oliveira C."/>
            <person name="Osipova E."/>
            <person name="Leigh N.D."/>
            <person name="Simon A."/>
            <person name="Yun M.H."/>
        </authorList>
    </citation>
    <scope>NUCLEOTIDE SEQUENCE</scope>
    <source>
        <strain evidence="2">20211129_DDA</strain>
        <tissue evidence="2">Liver</tissue>
    </source>
</reference>
<name>A0AAV7NFA5_PLEWA</name>
<proteinExistence type="predicted"/>
<dbReference type="AlphaFoldDB" id="A0AAV7NFA5"/>
<protein>
    <submittedName>
        <fullName evidence="2">Uncharacterized protein</fullName>
    </submittedName>
</protein>
<organism evidence="2 3">
    <name type="scientific">Pleurodeles waltl</name>
    <name type="common">Iberian ribbed newt</name>
    <dbReference type="NCBI Taxonomy" id="8319"/>
    <lineage>
        <taxon>Eukaryota</taxon>
        <taxon>Metazoa</taxon>
        <taxon>Chordata</taxon>
        <taxon>Craniata</taxon>
        <taxon>Vertebrata</taxon>
        <taxon>Euteleostomi</taxon>
        <taxon>Amphibia</taxon>
        <taxon>Batrachia</taxon>
        <taxon>Caudata</taxon>
        <taxon>Salamandroidea</taxon>
        <taxon>Salamandridae</taxon>
        <taxon>Pleurodelinae</taxon>
        <taxon>Pleurodeles</taxon>
    </lineage>
</organism>
<dbReference type="Proteomes" id="UP001066276">
    <property type="component" value="Chromosome 8"/>
</dbReference>
<feature type="region of interest" description="Disordered" evidence="1">
    <location>
        <begin position="1"/>
        <end position="62"/>
    </location>
</feature>
<accession>A0AAV7NFA5</accession>
<evidence type="ECO:0000256" key="1">
    <source>
        <dbReference type="SAM" id="MobiDB-lite"/>
    </source>
</evidence>
<evidence type="ECO:0000313" key="3">
    <source>
        <dbReference type="Proteomes" id="UP001066276"/>
    </source>
</evidence>
<gene>
    <name evidence="2" type="ORF">NDU88_001787</name>
</gene>